<dbReference type="EMBL" id="MU250553">
    <property type="protein sequence ID" value="KAG7442187.1"/>
    <property type="molecule type" value="Genomic_DNA"/>
</dbReference>
<keyword evidence="1" id="KW-1133">Transmembrane helix</keyword>
<feature type="transmembrane region" description="Helical" evidence="1">
    <location>
        <begin position="138"/>
        <end position="157"/>
    </location>
</feature>
<feature type="transmembrane region" description="Helical" evidence="1">
    <location>
        <begin position="23"/>
        <end position="44"/>
    </location>
</feature>
<proteinExistence type="predicted"/>
<dbReference type="Proteomes" id="UP000812287">
    <property type="component" value="Unassembled WGS sequence"/>
</dbReference>
<protein>
    <submittedName>
        <fullName evidence="2">Uncharacterized protein</fullName>
    </submittedName>
</protein>
<reference evidence="2" key="1">
    <citation type="submission" date="2020-11" db="EMBL/GenBank/DDBJ databases">
        <title>Adaptations for nitrogen fixation in a non-lichenized fungal sporocarp promotes dispersal by wood-feeding termites.</title>
        <authorList>
            <consortium name="DOE Joint Genome Institute"/>
            <person name="Koch R.A."/>
            <person name="Yoon G."/>
            <person name="Arayal U."/>
            <person name="Lail K."/>
            <person name="Amirebrahimi M."/>
            <person name="Labutti K."/>
            <person name="Lipzen A."/>
            <person name="Riley R."/>
            <person name="Barry K."/>
            <person name="Henrissat B."/>
            <person name="Grigoriev I.V."/>
            <person name="Herr J.R."/>
            <person name="Aime M.C."/>
        </authorList>
    </citation>
    <scope>NUCLEOTIDE SEQUENCE</scope>
    <source>
        <strain evidence="2">MCA 3950</strain>
    </source>
</reference>
<keyword evidence="3" id="KW-1185">Reference proteome</keyword>
<evidence type="ECO:0000313" key="3">
    <source>
        <dbReference type="Proteomes" id="UP000812287"/>
    </source>
</evidence>
<dbReference type="GeneID" id="66106733"/>
<sequence length="344" mass="37724">MSLTDDDIHVIFESLDVYLNTRILQALTHGLYTGILIVTFWSIFRSTKNSTVGRCIMVLAISSLYVLASVALGEVWAFTHHAFIDEGQNCYAVYSELYGFSPMSTQATLAAGITSCISTVIADSSLIWRCWILWGRRWLVVVIPILCTVLGTVFKAIESYHTCFESTADNNDDSFDYSGGVIDWMMSYLAFTLTTTLWCTIFLLYRIMSVAGSSHGPGIRSYRGVLEALVESATLYAIALIIDMVFVACNLVNGYYVDVLTAAIKGIAPTLLVGRVAAGHARPDDSAQESTRTVSSLNFGARSLSTMQEAQVTRSAELDEIDNMVERNIASMEGDQEAGPLDLV</sequence>
<gene>
    <name evidence="2" type="ORF">BT62DRAFT_922811</name>
</gene>
<feature type="transmembrane region" description="Helical" evidence="1">
    <location>
        <begin position="56"/>
        <end position="78"/>
    </location>
</feature>
<organism evidence="2 3">
    <name type="scientific">Guyanagaster necrorhizus</name>
    <dbReference type="NCBI Taxonomy" id="856835"/>
    <lineage>
        <taxon>Eukaryota</taxon>
        <taxon>Fungi</taxon>
        <taxon>Dikarya</taxon>
        <taxon>Basidiomycota</taxon>
        <taxon>Agaricomycotina</taxon>
        <taxon>Agaricomycetes</taxon>
        <taxon>Agaricomycetidae</taxon>
        <taxon>Agaricales</taxon>
        <taxon>Marasmiineae</taxon>
        <taxon>Physalacriaceae</taxon>
        <taxon>Guyanagaster</taxon>
    </lineage>
</organism>
<dbReference type="RefSeq" id="XP_043035687.1">
    <property type="nucleotide sequence ID" value="XM_043184436.1"/>
</dbReference>
<name>A0A9P7VKA0_9AGAR</name>
<feature type="transmembrane region" description="Helical" evidence="1">
    <location>
        <begin position="185"/>
        <end position="205"/>
    </location>
</feature>
<feature type="transmembrane region" description="Helical" evidence="1">
    <location>
        <begin position="107"/>
        <end position="126"/>
    </location>
</feature>
<keyword evidence="1" id="KW-0472">Membrane</keyword>
<evidence type="ECO:0000313" key="2">
    <source>
        <dbReference type="EMBL" id="KAG7442187.1"/>
    </source>
</evidence>
<dbReference type="OrthoDB" id="2873242at2759"/>
<comment type="caution">
    <text evidence="2">The sequence shown here is derived from an EMBL/GenBank/DDBJ whole genome shotgun (WGS) entry which is preliminary data.</text>
</comment>
<feature type="transmembrane region" description="Helical" evidence="1">
    <location>
        <begin position="225"/>
        <end position="248"/>
    </location>
</feature>
<dbReference type="AlphaFoldDB" id="A0A9P7VKA0"/>
<keyword evidence="1" id="KW-0812">Transmembrane</keyword>
<evidence type="ECO:0000256" key="1">
    <source>
        <dbReference type="SAM" id="Phobius"/>
    </source>
</evidence>
<accession>A0A9P7VKA0</accession>